<dbReference type="PROSITE" id="PS50035">
    <property type="entry name" value="PLD"/>
    <property type="match status" value="2"/>
</dbReference>
<evidence type="ECO:0000256" key="10">
    <source>
        <dbReference type="ARBA" id="ARBA00023209"/>
    </source>
</evidence>
<organism evidence="15 16">
    <name type="scientific">Alkalispirochaeta sphaeroplastigenens</name>
    <dbReference type="NCBI Taxonomy" id="1187066"/>
    <lineage>
        <taxon>Bacteria</taxon>
        <taxon>Pseudomonadati</taxon>
        <taxon>Spirochaetota</taxon>
        <taxon>Spirochaetia</taxon>
        <taxon>Spirochaetales</taxon>
        <taxon>Spirochaetaceae</taxon>
        <taxon>Alkalispirochaeta</taxon>
    </lineage>
</organism>
<dbReference type="InterPro" id="IPR001736">
    <property type="entry name" value="PLipase_D/transphosphatidylase"/>
</dbReference>
<evidence type="ECO:0000256" key="12">
    <source>
        <dbReference type="NCBIfam" id="TIGR04265"/>
    </source>
</evidence>
<keyword evidence="10" id="KW-0594">Phospholipid biosynthesis</keyword>
<evidence type="ECO:0000256" key="6">
    <source>
        <dbReference type="ARBA" id="ARBA00022737"/>
    </source>
</evidence>
<evidence type="ECO:0000256" key="5">
    <source>
        <dbReference type="ARBA" id="ARBA00022692"/>
    </source>
</evidence>
<dbReference type="AlphaFoldDB" id="A0A2S4JP96"/>
<evidence type="ECO:0000256" key="8">
    <source>
        <dbReference type="ARBA" id="ARBA00023098"/>
    </source>
</evidence>
<dbReference type="PANTHER" id="PTHR21248">
    <property type="entry name" value="CARDIOLIPIN SYNTHASE"/>
    <property type="match status" value="1"/>
</dbReference>
<dbReference type="GO" id="GO:0032049">
    <property type="term" value="P:cardiolipin biosynthetic process"/>
    <property type="evidence" value="ECO:0007669"/>
    <property type="project" value="UniProtKB-UniRule"/>
</dbReference>
<comment type="caution">
    <text evidence="15">The sequence shown here is derived from an EMBL/GenBank/DDBJ whole genome shotgun (WGS) entry which is preliminary data.</text>
</comment>
<dbReference type="GO" id="GO:0005886">
    <property type="term" value="C:plasma membrane"/>
    <property type="evidence" value="ECO:0007669"/>
    <property type="project" value="UniProtKB-SubCell"/>
</dbReference>
<evidence type="ECO:0000256" key="1">
    <source>
        <dbReference type="ARBA" id="ARBA00004236"/>
    </source>
</evidence>
<dbReference type="Pfam" id="PF00614">
    <property type="entry name" value="PLDc"/>
    <property type="match status" value="1"/>
</dbReference>
<dbReference type="Proteomes" id="UP000237350">
    <property type="component" value="Unassembled WGS sequence"/>
</dbReference>
<dbReference type="Gene3D" id="3.30.870.10">
    <property type="entry name" value="Endonuclease Chain A"/>
    <property type="match status" value="2"/>
</dbReference>
<dbReference type="OrthoDB" id="9762009at2"/>
<keyword evidence="3" id="KW-0444">Lipid biosynthesis</keyword>
<keyword evidence="4" id="KW-0808">Transferase</keyword>
<keyword evidence="16" id="KW-1185">Reference proteome</keyword>
<dbReference type="GO" id="GO:0008808">
    <property type="term" value="F:cardiolipin synthase activity"/>
    <property type="evidence" value="ECO:0007669"/>
    <property type="project" value="UniProtKB-UniRule"/>
</dbReference>
<dbReference type="SUPFAM" id="SSF56024">
    <property type="entry name" value="Phospholipase D/nuclease"/>
    <property type="match status" value="2"/>
</dbReference>
<protein>
    <recommendedName>
        <fullName evidence="12">Cardiolipin synthase</fullName>
        <ecNumber evidence="12">2.7.8.-</ecNumber>
    </recommendedName>
</protein>
<evidence type="ECO:0000259" key="14">
    <source>
        <dbReference type="PROSITE" id="PS50035"/>
    </source>
</evidence>
<keyword evidence="8" id="KW-0443">Lipid metabolism</keyword>
<name>A0A2S4JP96_9SPIO</name>
<keyword evidence="11" id="KW-1208">Phospholipid metabolism</keyword>
<gene>
    <name evidence="15" type="ORF">AU468_08385</name>
</gene>
<feature type="transmembrane region" description="Helical" evidence="13">
    <location>
        <begin position="31"/>
        <end position="52"/>
    </location>
</feature>
<keyword evidence="5 13" id="KW-0812">Transmembrane</keyword>
<dbReference type="RefSeq" id="WP_018527583.1">
    <property type="nucleotide sequence ID" value="NZ_LPWH01000067.1"/>
</dbReference>
<keyword evidence="7 13" id="KW-1133">Transmembrane helix</keyword>
<reference evidence="16" key="1">
    <citation type="submission" date="2015-12" db="EMBL/GenBank/DDBJ databases">
        <authorList>
            <person name="Lodha T.D."/>
            <person name="Chintalapati S."/>
            <person name="Chintalapati V.R."/>
            <person name="Sravanthi T."/>
        </authorList>
    </citation>
    <scope>NUCLEOTIDE SEQUENCE [LARGE SCALE GENOMIC DNA]</scope>
    <source>
        <strain evidence="16">JC133</strain>
    </source>
</reference>
<evidence type="ECO:0000256" key="7">
    <source>
        <dbReference type="ARBA" id="ARBA00022989"/>
    </source>
</evidence>
<feature type="domain" description="PLD phosphodiesterase" evidence="14">
    <location>
        <begin position="212"/>
        <end position="239"/>
    </location>
</feature>
<evidence type="ECO:0000313" key="15">
    <source>
        <dbReference type="EMBL" id="POR01325.1"/>
    </source>
</evidence>
<dbReference type="Pfam" id="PF13091">
    <property type="entry name" value="PLDc_2"/>
    <property type="match status" value="1"/>
</dbReference>
<dbReference type="InterPro" id="IPR025202">
    <property type="entry name" value="PLD-like_dom"/>
</dbReference>
<evidence type="ECO:0000256" key="4">
    <source>
        <dbReference type="ARBA" id="ARBA00022679"/>
    </source>
</evidence>
<comment type="subcellular location">
    <subcellularLocation>
        <location evidence="1">Cell membrane</location>
    </subcellularLocation>
</comment>
<evidence type="ECO:0000313" key="16">
    <source>
        <dbReference type="Proteomes" id="UP000237350"/>
    </source>
</evidence>
<dbReference type="PANTHER" id="PTHR21248:SF22">
    <property type="entry name" value="PHOSPHOLIPASE D"/>
    <property type="match status" value="1"/>
</dbReference>
<keyword evidence="6" id="KW-0677">Repeat</keyword>
<dbReference type="NCBIfam" id="TIGR04265">
    <property type="entry name" value="bac_cardiolipin"/>
    <property type="match status" value="1"/>
</dbReference>
<dbReference type="EMBL" id="LPWH01000067">
    <property type="protein sequence ID" value="POR01325.1"/>
    <property type="molecule type" value="Genomic_DNA"/>
</dbReference>
<evidence type="ECO:0000256" key="3">
    <source>
        <dbReference type="ARBA" id="ARBA00022516"/>
    </source>
</evidence>
<dbReference type="EC" id="2.7.8.-" evidence="12"/>
<keyword evidence="2" id="KW-1003">Cell membrane</keyword>
<keyword evidence="9 13" id="KW-0472">Membrane</keyword>
<feature type="domain" description="PLD phosphodiesterase" evidence="14">
    <location>
        <begin position="389"/>
        <end position="416"/>
    </location>
</feature>
<dbReference type="FunFam" id="3.30.870.10:FF:000014">
    <property type="entry name" value="Cardiolipin synthase"/>
    <property type="match status" value="1"/>
</dbReference>
<dbReference type="InterPro" id="IPR022924">
    <property type="entry name" value="Cardiolipin_synthase"/>
</dbReference>
<evidence type="ECO:0000256" key="9">
    <source>
        <dbReference type="ARBA" id="ARBA00023136"/>
    </source>
</evidence>
<evidence type="ECO:0000256" key="13">
    <source>
        <dbReference type="SAM" id="Phobius"/>
    </source>
</evidence>
<evidence type="ECO:0000256" key="11">
    <source>
        <dbReference type="ARBA" id="ARBA00023264"/>
    </source>
</evidence>
<sequence length="476" mass="53899">MVLALVIALAQILGVLSSVSALLTARTSQGAIAWIVSLNTFPYLAVPLYWIFGRSRFEGYVDSRKAVDHEFRRHQDRLMGLLNLLKSRRYQNDTPGGRILAVERIAELPFTGGNAVELLENGEDGFRRMFQAIRRAERYVLVQFYIVRADRVGLELRDLLLDRAAAGVRVFFLYDEIGSYKLPGRYLRDLREGGVRVTSFSSTRGKRNRFQINFRNHRKVLVVDGRVGYVGGLNVGEEYLGETSRFGPWRDTHLEIAGPALVGLQLPFVEDWHWATGEYLDLDWEEVMEQTYPQGHNVLVVPSGPADEFPTAGLMVQHAIHSAQRVLWIASPYFVPDEGVQDALKLAVLRGVDVRILIPDRPDHMLVFFSAFAFLGPMLEAGVRVYRYLPGFLHQKVFLVDDQVVGIGTVNLDNRSFRLNFEITAIVLGSRFAGRVRGMLLGDFSRSREMIPEDVSKMPLRLRLASRVSYLFAPVQ</sequence>
<evidence type="ECO:0000256" key="2">
    <source>
        <dbReference type="ARBA" id="ARBA00022475"/>
    </source>
</evidence>
<proteinExistence type="predicted"/>
<accession>A0A2S4JP96</accession>
<dbReference type="SMART" id="SM00155">
    <property type="entry name" value="PLDc"/>
    <property type="match status" value="2"/>
</dbReference>